<keyword evidence="2" id="KW-1185">Reference proteome</keyword>
<protein>
    <submittedName>
        <fullName evidence="1">Uncharacterized protein</fullName>
    </submittedName>
</protein>
<dbReference type="Proteomes" id="UP000199159">
    <property type="component" value="Unassembled WGS sequence"/>
</dbReference>
<dbReference type="STRING" id="930152.SAMN05216565_101343"/>
<dbReference type="EMBL" id="FNJU01000001">
    <property type="protein sequence ID" value="SDP05132.1"/>
    <property type="molecule type" value="Genomic_DNA"/>
</dbReference>
<accession>A0A1H0PJ48</accession>
<evidence type="ECO:0000313" key="2">
    <source>
        <dbReference type="Proteomes" id="UP000199159"/>
    </source>
</evidence>
<reference evidence="2" key="1">
    <citation type="submission" date="2016-10" db="EMBL/GenBank/DDBJ databases">
        <authorList>
            <person name="Varghese N."/>
            <person name="Submissions S."/>
        </authorList>
    </citation>
    <scope>NUCLEOTIDE SEQUENCE [LARGE SCALE GENOMIC DNA]</scope>
    <source>
        <strain evidence="2">IBRC-M10078</strain>
    </source>
</reference>
<name>A0A1H0PJ48_9BACI</name>
<sequence>MIIIKEGGLFGKGRKHYINKKWESNHDFTLFYENILKLLNDLAIHPSPSSHTPLDPQICNHLADSIELQAKTLVVVINLINDLLPGYLSQLNYENTIDYKSMEQQSNHDLSIEQIKKNMKSIFELPELPSSLSFVDNHPEILNQVYDQILNDMAISRSIGFYFQGIKHLFNSTVKGNVPLNISPEEQGMLLPLLIKSIQYDPKHILLEYLFMPFCAD</sequence>
<evidence type="ECO:0000313" key="1">
    <source>
        <dbReference type="EMBL" id="SDP05132.1"/>
    </source>
</evidence>
<gene>
    <name evidence="1" type="ORF">SAMN05216565_101343</name>
</gene>
<organism evidence="1 2">
    <name type="scientific">Litchfieldia salsa</name>
    <dbReference type="NCBI Taxonomy" id="930152"/>
    <lineage>
        <taxon>Bacteria</taxon>
        <taxon>Bacillati</taxon>
        <taxon>Bacillota</taxon>
        <taxon>Bacilli</taxon>
        <taxon>Bacillales</taxon>
        <taxon>Bacillaceae</taxon>
        <taxon>Litchfieldia</taxon>
    </lineage>
</organism>
<proteinExistence type="predicted"/>
<dbReference type="AlphaFoldDB" id="A0A1H0PJ48"/>
<dbReference type="RefSeq" id="WP_090849394.1">
    <property type="nucleotide sequence ID" value="NZ_FNJU01000001.1"/>
</dbReference>